<dbReference type="InterPro" id="IPR045857">
    <property type="entry name" value="O16G_dom_2"/>
</dbReference>
<gene>
    <name evidence="5" type="ORF">SAMN05443144_101358</name>
</gene>
<feature type="binding site" evidence="3">
    <location>
        <position position="139"/>
    </location>
    <ligand>
        <name>substrate</name>
    </ligand>
</feature>
<dbReference type="PANTHER" id="PTHR38784">
    <property type="entry name" value="SUCROSE PHOSPHORYLASE"/>
    <property type="match status" value="1"/>
</dbReference>
<dbReference type="GO" id="GO:0016757">
    <property type="term" value="F:glycosyltransferase activity"/>
    <property type="evidence" value="ECO:0007669"/>
    <property type="project" value="UniProtKB-KW"/>
</dbReference>
<protein>
    <submittedName>
        <fullName evidence="5">Sucrose phosphorylase</fullName>
    </submittedName>
</protein>
<dbReference type="PIRSF" id="PIRSF003059">
    <property type="entry name" value="Sucrose_phosphorylase"/>
    <property type="match status" value="1"/>
</dbReference>
<dbReference type="Gene3D" id="2.60.40.1180">
    <property type="entry name" value="Golgi alpha-mannosidase II"/>
    <property type="match status" value="1"/>
</dbReference>
<dbReference type="EMBL" id="FQUS01000001">
    <property type="protein sequence ID" value="SHE46721.1"/>
    <property type="molecule type" value="Genomic_DNA"/>
</dbReference>
<dbReference type="Gene3D" id="3.20.20.80">
    <property type="entry name" value="Glycosidases"/>
    <property type="match status" value="1"/>
</dbReference>
<evidence type="ECO:0000313" key="5">
    <source>
        <dbReference type="EMBL" id="SHE46721.1"/>
    </source>
</evidence>
<dbReference type="InterPro" id="IPR017853">
    <property type="entry name" value="GH"/>
</dbReference>
<dbReference type="GO" id="GO:0005975">
    <property type="term" value="P:carbohydrate metabolic process"/>
    <property type="evidence" value="ECO:0007669"/>
    <property type="project" value="InterPro"/>
</dbReference>
<proteinExistence type="predicted"/>
<reference evidence="5 6" key="1">
    <citation type="submission" date="2016-11" db="EMBL/GenBank/DDBJ databases">
        <authorList>
            <person name="Jaros S."/>
            <person name="Januszkiewicz K."/>
            <person name="Wedrychowicz H."/>
        </authorList>
    </citation>
    <scope>NUCLEOTIDE SEQUENCE [LARGE SCALE GENOMIC DNA]</scope>
    <source>
        <strain evidence="5 6">DSM 21986</strain>
    </source>
</reference>
<feature type="binding site" evidence="3">
    <location>
        <position position="448"/>
    </location>
    <ligand>
        <name>substrate</name>
    </ligand>
</feature>
<dbReference type="STRING" id="1194090.SAMN05443144_101358"/>
<dbReference type="InterPro" id="IPR033746">
    <property type="entry name" value="GGa_phosphorylase"/>
</dbReference>
<feature type="domain" description="Glycosyl hydrolase family 13 catalytic" evidence="4">
    <location>
        <begin position="60"/>
        <end position="485"/>
    </location>
</feature>
<organism evidence="5 6">
    <name type="scientific">Fodinibius roseus</name>
    <dbReference type="NCBI Taxonomy" id="1194090"/>
    <lineage>
        <taxon>Bacteria</taxon>
        <taxon>Pseudomonadati</taxon>
        <taxon>Balneolota</taxon>
        <taxon>Balneolia</taxon>
        <taxon>Balneolales</taxon>
        <taxon>Balneolaceae</taxon>
        <taxon>Fodinibius</taxon>
    </lineage>
</organism>
<keyword evidence="1" id="KW-0328">Glycosyltransferase</keyword>
<sequence>MVFEQKVLEHLRVIYDRDTAETLVDRIDELFSDYGFRVQEKQTNYPSWSEQDAILIAYGDVINQNGRANHKIRFLDNFLSRYLNDAVNSVHILPFFPSSSDEGFSVIDYKQVRDDLGEWSDVEHMAGKYRLMADLVINHTSRFSEWFENYQMRKEPGKDYFIEIDPSVNLSKVIRPRSSPLYTAVETSNGLRHVWTTFSDDQIDLDFSNPDVLLEFIDIFLFYLSKGISLIRLDAIAYLWKEIGTKSIHLEKTHHVVKLFRDIVDHIDIDAILITETNVPFEENVSYFGEGDEAHMIYQFSLPPLLLHALLTENSRYLTEWASELPEPPKGCTYFNFTASHDGIGVRPLEGLVPEDEFDYLMESTKERGGFVSYKTNSDGTQSPYELNITYFDAFSEPGQEETELQMKRYLNSQIIMLSLQGVPGIYFQNLVASKNYVAGVLKKGEKRSINRKKWSYEELTKRVEDESDPAHIVLNFYKKALNIRKKHPAFNPEAEQKVLDLGSELFAFTRTAVQQEEEILVISNMTAHDVRLPDADLSMFFESEERKEVTDLLTDKPQSVSPELMLDPFETLWLSR</sequence>
<evidence type="ECO:0000259" key="4">
    <source>
        <dbReference type="SMART" id="SM00642"/>
    </source>
</evidence>
<feature type="binding site" evidence="3">
    <location>
        <position position="101"/>
    </location>
    <ligand>
        <name>substrate</name>
    </ligand>
</feature>
<dbReference type="InterPro" id="IPR016377">
    <property type="entry name" value="Sucrose_GGa_phosphorylase-rel"/>
</dbReference>
<evidence type="ECO:0000256" key="3">
    <source>
        <dbReference type="PIRSR" id="PIRSR003059-2"/>
    </source>
</evidence>
<feature type="binding site" evidence="3">
    <location>
        <begin position="341"/>
        <end position="342"/>
    </location>
    <ligand>
        <name>substrate</name>
    </ligand>
</feature>
<dbReference type="InterPro" id="IPR013780">
    <property type="entry name" value="Glyco_hydro_b"/>
</dbReference>
<evidence type="ECO:0000256" key="1">
    <source>
        <dbReference type="ARBA" id="ARBA00022676"/>
    </source>
</evidence>
<accession>A0A1M4TQI6</accession>
<dbReference type="Proteomes" id="UP000184041">
    <property type="component" value="Unassembled WGS sequence"/>
</dbReference>
<keyword evidence="2" id="KW-0808">Transferase</keyword>
<evidence type="ECO:0000256" key="2">
    <source>
        <dbReference type="ARBA" id="ARBA00022679"/>
    </source>
</evidence>
<dbReference type="AlphaFoldDB" id="A0A1M4TQI6"/>
<dbReference type="SMART" id="SM00642">
    <property type="entry name" value="Aamy"/>
    <property type="match status" value="1"/>
</dbReference>
<dbReference type="SUPFAM" id="SSF51445">
    <property type="entry name" value="(Trans)glycosidases"/>
    <property type="match status" value="1"/>
</dbReference>
<dbReference type="Pfam" id="PF00128">
    <property type="entry name" value="Alpha-amylase"/>
    <property type="match status" value="1"/>
</dbReference>
<dbReference type="CDD" id="cd11356">
    <property type="entry name" value="AmyAc_Sucrose_phosphorylase-like_1"/>
    <property type="match status" value="1"/>
</dbReference>
<dbReference type="InterPro" id="IPR006047">
    <property type="entry name" value="GH13_cat_dom"/>
</dbReference>
<dbReference type="Gene3D" id="3.90.400.10">
    <property type="entry name" value="Oligo-1,6-glucosidase, Domain 2"/>
    <property type="match status" value="1"/>
</dbReference>
<dbReference type="PANTHER" id="PTHR38784:SF1">
    <property type="entry name" value="SUCROSE PHOSPHORYLASE"/>
    <property type="match status" value="1"/>
</dbReference>
<evidence type="ECO:0000313" key="6">
    <source>
        <dbReference type="Proteomes" id="UP000184041"/>
    </source>
</evidence>
<dbReference type="OrthoDB" id="9806009at2"/>
<name>A0A1M4TQI6_9BACT</name>
<keyword evidence="6" id="KW-1185">Reference proteome</keyword>
<feature type="binding site" evidence="3">
    <location>
        <begin position="232"/>
        <end position="234"/>
    </location>
    <ligand>
        <name>substrate</name>
    </ligand>
</feature>